<comment type="caution">
    <text evidence="1">The sequence shown here is derived from an EMBL/GenBank/DDBJ whole genome shotgun (WGS) entry which is preliminary data.</text>
</comment>
<protein>
    <submittedName>
        <fullName evidence="1">Uncharacterized protein</fullName>
    </submittedName>
</protein>
<evidence type="ECO:0000313" key="2">
    <source>
        <dbReference type="Proteomes" id="UP000091857"/>
    </source>
</evidence>
<keyword evidence="2" id="KW-1185">Reference proteome</keyword>
<proteinExistence type="predicted"/>
<sequence>MSMGTVSSSQLKQTLVLLFAIHLLLPSIQATSVKYCDNKGNYDVKILGVEISPDPVVAGKPATFNISASTGKSISGGKLDIYVYFFSVIVHKETHDLCEKISCPVEGGSFFLSHTQTLPGFTPPGSYTLKFIMKDKNDDQLSCASFNFKIHLGDLVSDN</sequence>
<accession>A0ACB7GUV2</accession>
<dbReference type="Proteomes" id="UP000091857">
    <property type="component" value="Chromosome 11"/>
</dbReference>
<reference evidence="2" key="1">
    <citation type="journal article" date="2016" name="Nat. Biotechnol.">
        <title>Sequencing wild and cultivated cassava and related species reveals extensive interspecific hybridization and genetic diversity.</title>
        <authorList>
            <person name="Bredeson J.V."/>
            <person name="Lyons J.B."/>
            <person name="Prochnik S.E."/>
            <person name="Wu G.A."/>
            <person name="Ha C.M."/>
            <person name="Edsinger-Gonzales E."/>
            <person name="Grimwood J."/>
            <person name="Schmutz J."/>
            <person name="Rabbi I.Y."/>
            <person name="Egesi C."/>
            <person name="Nauluvula P."/>
            <person name="Lebot V."/>
            <person name="Ndunguru J."/>
            <person name="Mkamilo G."/>
            <person name="Bart R.S."/>
            <person name="Setter T.L."/>
            <person name="Gleadow R.M."/>
            <person name="Kulakow P."/>
            <person name="Ferguson M.E."/>
            <person name="Rounsley S."/>
            <person name="Rokhsar D.S."/>
        </authorList>
    </citation>
    <scope>NUCLEOTIDE SEQUENCE [LARGE SCALE GENOMIC DNA]</scope>
    <source>
        <strain evidence="2">cv. AM560-2</strain>
    </source>
</reference>
<evidence type="ECO:0000313" key="1">
    <source>
        <dbReference type="EMBL" id="KAG8644149.1"/>
    </source>
</evidence>
<name>A0ACB7GUV2_MANES</name>
<dbReference type="EMBL" id="CM004397">
    <property type="protein sequence ID" value="KAG8644149.1"/>
    <property type="molecule type" value="Genomic_DNA"/>
</dbReference>
<gene>
    <name evidence="1" type="ORF">MANES_11G103750v8</name>
</gene>
<organism evidence="1 2">
    <name type="scientific">Manihot esculenta</name>
    <name type="common">Cassava</name>
    <name type="synonym">Jatropha manihot</name>
    <dbReference type="NCBI Taxonomy" id="3983"/>
    <lineage>
        <taxon>Eukaryota</taxon>
        <taxon>Viridiplantae</taxon>
        <taxon>Streptophyta</taxon>
        <taxon>Embryophyta</taxon>
        <taxon>Tracheophyta</taxon>
        <taxon>Spermatophyta</taxon>
        <taxon>Magnoliopsida</taxon>
        <taxon>eudicotyledons</taxon>
        <taxon>Gunneridae</taxon>
        <taxon>Pentapetalae</taxon>
        <taxon>rosids</taxon>
        <taxon>fabids</taxon>
        <taxon>Malpighiales</taxon>
        <taxon>Euphorbiaceae</taxon>
        <taxon>Crotonoideae</taxon>
        <taxon>Manihoteae</taxon>
        <taxon>Manihot</taxon>
    </lineage>
</organism>